<comment type="caution">
    <text evidence="2">The sequence shown here is derived from an EMBL/GenBank/DDBJ whole genome shotgun (WGS) entry which is preliminary data.</text>
</comment>
<dbReference type="Proteomes" id="UP000287651">
    <property type="component" value="Unassembled WGS sequence"/>
</dbReference>
<name>A0A426XE47_ENSVE</name>
<dbReference type="AlphaFoldDB" id="A0A426XE47"/>
<sequence length="103" mass="10641">MVSGSSLEEDRETRRKIIGGSQKACREQQGGGATSHDQPPCRVAHPRLRPYARGLLATARASLQGAAATGNTTPTRDYRPWLALPPAGATALAAGVVAGVAAH</sequence>
<feature type="region of interest" description="Disordered" evidence="1">
    <location>
        <begin position="1"/>
        <end position="43"/>
    </location>
</feature>
<evidence type="ECO:0000313" key="2">
    <source>
        <dbReference type="EMBL" id="RRT37733.1"/>
    </source>
</evidence>
<protein>
    <submittedName>
        <fullName evidence="2">Uncharacterized protein</fullName>
    </submittedName>
</protein>
<gene>
    <name evidence="2" type="ORF">B296_00046830</name>
</gene>
<organism evidence="2 3">
    <name type="scientific">Ensete ventricosum</name>
    <name type="common">Abyssinian banana</name>
    <name type="synonym">Musa ensete</name>
    <dbReference type="NCBI Taxonomy" id="4639"/>
    <lineage>
        <taxon>Eukaryota</taxon>
        <taxon>Viridiplantae</taxon>
        <taxon>Streptophyta</taxon>
        <taxon>Embryophyta</taxon>
        <taxon>Tracheophyta</taxon>
        <taxon>Spermatophyta</taxon>
        <taxon>Magnoliopsida</taxon>
        <taxon>Liliopsida</taxon>
        <taxon>Zingiberales</taxon>
        <taxon>Musaceae</taxon>
        <taxon>Ensete</taxon>
    </lineage>
</organism>
<reference evidence="2 3" key="1">
    <citation type="journal article" date="2014" name="Agronomy (Basel)">
        <title>A Draft Genome Sequence for Ensete ventricosum, the Drought-Tolerant Tree Against Hunger.</title>
        <authorList>
            <person name="Harrison J."/>
            <person name="Moore K.A."/>
            <person name="Paszkiewicz K."/>
            <person name="Jones T."/>
            <person name="Grant M."/>
            <person name="Ambacheew D."/>
            <person name="Muzemil S."/>
            <person name="Studholme D.J."/>
        </authorList>
    </citation>
    <scope>NUCLEOTIDE SEQUENCE [LARGE SCALE GENOMIC DNA]</scope>
</reference>
<dbReference type="EMBL" id="AMZH03021946">
    <property type="protein sequence ID" value="RRT37733.1"/>
    <property type="molecule type" value="Genomic_DNA"/>
</dbReference>
<proteinExistence type="predicted"/>
<evidence type="ECO:0000313" key="3">
    <source>
        <dbReference type="Proteomes" id="UP000287651"/>
    </source>
</evidence>
<evidence type="ECO:0000256" key="1">
    <source>
        <dbReference type="SAM" id="MobiDB-lite"/>
    </source>
</evidence>
<accession>A0A426XE47</accession>